<evidence type="ECO:0000256" key="1">
    <source>
        <dbReference type="RuleBase" id="RU003796"/>
    </source>
</evidence>
<dbReference type="EMBL" id="KI546040">
    <property type="protein sequence ID" value="EST47486.1"/>
    <property type="molecule type" value="Genomic_DNA"/>
</dbReference>
<evidence type="ECO:0000313" key="3">
    <source>
        <dbReference type="EMBL" id="EST47486.1"/>
    </source>
</evidence>
<name>V6LUV4_9EUKA</name>
<dbReference type="EMBL" id="AUWU02000007">
    <property type="protein sequence ID" value="KAH0570688.1"/>
    <property type="molecule type" value="Genomic_DNA"/>
</dbReference>
<dbReference type="InterPro" id="IPR036388">
    <property type="entry name" value="WH-like_DNA-bd_sf"/>
</dbReference>
<evidence type="ECO:0000259" key="2">
    <source>
        <dbReference type="Pfam" id="PF02319"/>
    </source>
</evidence>
<dbReference type="VEuPathDB" id="GiardiaDB:SS50377_26974"/>
<evidence type="ECO:0000313" key="5">
    <source>
        <dbReference type="Proteomes" id="UP000018208"/>
    </source>
</evidence>
<gene>
    <name evidence="3" type="ORF">SS50377_12470</name>
    <name evidence="4" type="ORF">SS50377_26974</name>
</gene>
<dbReference type="GO" id="GO:0006355">
    <property type="term" value="P:regulation of DNA-templated transcription"/>
    <property type="evidence" value="ECO:0007669"/>
    <property type="project" value="InterPro"/>
</dbReference>
<keyword evidence="5" id="KW-1185">Reference proteome</keyword>
<reference evidence="3 4" key="1">
    <citation type="journal article" date="2014" name="PLoS Genet.">
        <title>The Genome of Spironucleus salmonicida Highlights a Fish Pathogen Adapted to Fluctuating Environments.</title>
        <authorList>
            <person name="Xu F."/>
            <person name="Jerlstrom-Hultqvist J."/>
            <person name="Einarsson E."/>
            <person name="Astvaldsson A."/>
            <person name="Svard S.G."/>
            <person name="Andersson J.O."/>
        </authorList>
    </citation>
    <scope>NUCLEOTIDE SEQUENCE</scope>
    <source>
        <strain evidence="4">ATCC 50377</strain>
    </source>
</reference>
<comment type="subcellular location">
    <subcellularLocation>
        <location evidence="1">Nucleus</location>
    </subcellularLocation>
</comment>
<protein>
    <submittedName>
        <fullName evidence="3">E2F/DP family winged-helix DNA-binding domain-containing protein</fullName>
    </submittedName>
</protein>
<dbReference type="GO" id="GO:0005634">
    <property type="term" value="C:nucleus"/>
    <property type="evidence" value="ECO:0007669"/>
    <property type="project" value="UniProtKB-SubCell"/>
</dbReference>
<dbReference type="GO" id="GO:0003677">
    <property type="term" value="F:DNA binding"/>
    <property type="evidence" value="ECO:0007669"/>
    <property type="project" value="UniProtKB-KW"/>
</dbReference>
<organism evidence="3">
    <name type="scientific">Spironucleus salmonicida</name>
    <dbReference type="NCBI Taxonomy" id="348837"/>
    <lineage>
        <taxon>Eukaryota</taxon>
        <taxon>Metamonada</taxon>
        <taxon>Diplomonadida</taxon>
        <taxon>Hexamitidae</taxon>
        <taxon>Hexamitinae</taxon>
        <taxon>Spironucleus</taxon>
    </lineage>
</organism>
<reference evidence="4" key="2">
    <citation type="submission" date="2020-12" db="EMBL/GenBank/DDBJ databases">
        <title>New Spironucleus salmonicida genome in near-complete chromosomes.</title>
        <authorList>
            <person name="Xu F."/>
            <person name="Kurt Z."/>
            <person name="Jimenez-Gonzalez A."/>
            <person name="Astvaldsson A."/>
            <person name="Andersson J.O."/>
            <person name="Svard S.G."/>
        </authorList>
    </citation>
    <scope>NUCLEOTIDE SEQUENCE</scope>
    <source>
        <strain evidence="4">ATCC 50377</strain>
    </source>
</reference>
<accession>V6LUV4</accession>
<keyword evidence="1" id="KW-0805">Transcription regulation</keyword>
<dbReference type="GO" id="GO:0005667">
    <property type="term" value="C:transcription regulator complex"/>
    <property type="evidence" value="ECO:0007669"/>
    <property type="project" value="InterPro"/>
</dbReference>
<dbReference type="AlphaFoldDB" id="V6LUV4"/>
<keyword evidence="1" id="KW-0804">Transcription</keyword>
<sequence>MSLSAITQKITVFLQQRDYVSFSNKELGYRLGITTTRISDVLNVLASVLILNRKNRNFIWKRCDIIHQFQAFYASLDSEGRNTSIFEHTKTVVFKLKSGHELDKDRRTYDVLAVLRALGVINKNRNWSLNGEPVNTSHLSLLPTYEVDTGLVYQFSFGYEFDL</sequence>
<keyword evidence="1" id="KW-0539">Nucleus</keyword>
<keyword evidence="1 3" id="KW-0238">DNA-binding</keyword>
<proteinExistence type="inferred from homology"/>
<dbReference type="InterPro" id="IPR003316">
    <property type="entry name" value="E2F_WHTH_DNA-bd_dom"/>
</dbReference>
<comment type="similarity">
    <text evidence="1">Belongs to the E2F/DP family.</text>
</comment>
<dbReference type="Gene3D" id="1.10.10.10">
    <property type="entry name" value="Winged helix-like DNA-binding domain superfamily/Winged helix DNA-binding domain"/>
    <property type="match status" value="1"/>
</dbReference>
<dbReference type="Pfam" id="PF02319">
    <property type="entry name" value="WHD_E2F_TDP"/>
    <property type="match status" value="1"/>
</dbReference>
<dbReference type="Proteomes" id="UP000018208">
    <property type="component" value="Unassembled WGS sequence"/>
</dbReference>
<evidence type="ECO:0000313" key="4">
    <source>
        <dbReference type="EMBL" id="KAH0570688.1"/>
    </source>
</evidence>
<feature type="domain" description="E2F/DP family winged-helix DNA-binding" evidence="2">
    <location>
        <begin position="2"/>
        <end position="60"/>
    </location>
</feature>